<name>A0ABN9XY50_9DINO</name>
<evidence type="ECO:0008006" key="3">
    <source>
        <dbReference type="Google" id="ProtNLM"/>
    </source>
</evidence>
<dbReference type="Gene3D" id="3.40.50.1820">
    <property type="entry name" value="alpha/beta hydrolase"/>
    <property type="match status" value="1"/>
</dbReference>
<proteinExistence type="predicted"/>
<dbReference type="EMBL" id="CAUYUJ010021503">
    <property type="protein sequence ID" value="CAK0905037.1"/>
    <property type="molecule type" value="Genomic_DNA"/>
</dbReference>
<evidence type="ECO:0000313" key="1">
    <source>
        <dbReference type="EMBL" id="CAK0905037.1"/>
    </source>
</evidence>
<evidence type="ECO:0000313" key="2">
    <source>
        <dbReference type="Proteomes" id="UP001189429"/>
    </source>
</evidence>
<sequence length="672" mass="73595">MALGPAWFACPSCDRMVTGLVLGAGPENMQSMCRTHCCFQCRDSSGARHDDYWCAGTPGSGLRQVEIPRSGGGGPLLAHCVVHEPSWEAVRAPVPALLYLHGISGAYWPEALYWELYSVVSCNEAAGRFLIVAPLAAPGEPLAVESGRRRHRDRFGNQAPYVEEFHCERTWRAFVSVCRELGPGLVDFSRLCVTGYSMGGYSAWKLAFRYGSLLSAVAPMASYMFWPEDADERGAADHCAELGSLPICWAADEQDTANYSVSHLRWLAGTRSLCPEPSVAEAPVGRPGDPRAGVQAVYCNEDVFAFFGWLERCRNRAGEHLLIADSERDGSDVELGWKVDADPGSVMPLDLHHGGGARVIHCSPSQLVLQVPEHQARDAHEWQHVTASPHVHGCRHLADRDMYHRVVKVDDVQPIADHPDRHHTVRLTTKELKSANEVFPNCEVFFSFNPVGSQAPRPTPPAAAPPAPARRLGGLGGTAGMRYNKPKVSSSSSFQPAEHHVESILNLQLPHQMSKIAYNWDYDMNTTKNPQFRYIFPGGVGLMRLYQPYLIANIGLRVNFSSQMKDIRKPPHVFIRSEINGTANLNADIATMLNFTKQKHAAPPTARTIAIEGAAGMVDAGSGTAGHQVAAAKFVSLPGARLSDCFWASIERLGSMERPLHYWTDSENACAG</sequence>
<keyword evidence="2" id="KW-1185">Reference proteome</keyword>
<accession>A0ABN9XY50</accession>
<protein>
    <recommendedName>
        <fullName evidence="3">Feruloyl esterase</fullName>
    </recommendedName>
</protein>
<dbReference type="InterPro" id="IPR029058">
    <property type="entry name" value="AB_hydrolase_fold"/>
</dbReference>
<gene>
    <name evidence="1" type="ORF">PCOR1329_LOCUS80890</name>
</gene>
<organism evidence="1 2">
    <name type="scientific">Prorocentrum cordatum</name>
    <dbReference type="NCBI Taxonomy" id="2364126"/>
    <lineage>
        <taxon>Eukaryota</taxon>
        <taxon>Sar</taxon>
        <taxon>Alveolata</taxon>
        <taxon>Dinophyceae</taxon>
        <taxon>Prorocentrales</taxon>
        <taxon>Prorocentraceae</taxon>
        <taxon>Prorocentrum</taxon>
    </lineage>
</organism>
<comment type="caution">
    <text evidence="1">The sequence shown here is derived from an EMBL/GenBank/DDBJ whole genome shotgun (WGS) entry which is preliminary data.</text>
</comment>
<dbReference type="Proteomes" id="UP001189429">
    <property type="component" value="Unassembled WGS sequence"/>
</dbReference>
<reference evidence="1" key="1">
    <citation type="submission" date="2023-10" db="EMBL/GenBank/DDBJ databases">
        <authorList>
            <person name="Chen Y."/>
            <person name="Shah S."/>
            <person name="Dougan E. K."/>
            <person name="Thang M."/>
            <person name="Chan C."/>
        </authorList>
    </citation>
    <scope>NUCLEOTIDE SEQUENCE [LARGE SCALE GENOMIC DNA]</scope>
</reference>
<dbReference type="SUPFAM" id="SSF53474">
    <property type="entry name" value="alpha/beta-Hydrolases"/>
    <property type="match status" value="1"/>
</dbReference>